<name>A0A6G1LBJ2_9PEZI</name>
<dbReference type="Pfam" id="PF00295">
    <property type="entry name" value="Glyco_hydro_28"/>
    <property type="match status" value="1"/>
</dbReference>
<keyword evidence="12" id="KW-1185">Reference proteome</keyword>
<dbReference type="OrthoDB" id="187139at2759"/>
<evidence type="ECO:0000313" key="12">
    <source>
        <dbReference type="Proteomes" id="UP000799436"/>
    </source>
</evidence>
<evidence type="ECO:0000256" key="2">
    <source>
        <dbReference type="ARBA" id="ARBA00008834"/>
    </source>
</evidence>
<dbReference type="GO" id="GO:0005975">
    <property type="term" value="P:carbohydrate metabolic process"/>
    <property type="evidence" value="ECO:0007669"/>
    <property type="project" value="InterPro"/>
</dbReference>
<dbReference type="SUPFAM" id="SSF51126">
    <property type="entry name" value="Pectin lyase-like"/>
    <property type="match status" value="1"/>
</dbReference>
<dbReference type="AlphaFoldDB" id="A0A6G1LBJ2"/>
<dbReference type="EMBL" id="ML995831">
    <property type="protein sequence ID" value="KAF2769788.1"/>
    <property type="molecule type" value="Genomic_DNA"/>
</dbReference>
<protein>
    <submittedName>
        <fullName evidence="11">Pectin lyase-like protein</fullName>
    </submittedName>
</protein>
<dbReference type="InterPro" id="IPR012334">
    <property type="entry name" value="Pectin_lyas_fold"/>
</dbReference>
<organism evidence="11 12">
    <name type="scientific">Teratosphaeria nubilosa</name>
    <dbReference type="NCBI Taxonomy" id="161662"/>
    <lineage>
        <taxon>Eukaryota</taxon>
        <taxon>Fungi</taxon>
        <taxon>Dikarya</taxon>
        <taxon>Ascomycota</taxon>
        <taxon>Pezizomycotina</taxon>
        <taxon>Dothideomycetes</taxon>
        <taxon>Dothideomycetidae</taxon>
        <taxon>Mycosphaerellales</taxon>
        <taxon>Teratosphaeriaceae</taxon>
        <taxon>Teratosphaeria</taxon>
    </lineage>
</organism>
<dbReference type="InterPro" id="IPR011050">
    <property type="entry name" value="Pectin_lyase_fold/virulence"/>
</dbReference>
<gene>
    <name evidence="11" type="ORF">EJ03DRAFT_382512</name>
</gene>
<dbReference type="GO" id="GO:0005576">
    <property type="term" value="C:extracellular region"/>
    <property type="evidence" value="ECO:0007669"/>
    <property type="project" value="UniProtKB-SubCell"/>
</dbReference>
<dbReference type="Gene3D" id="2.160.20.10">
    <property type="entry name" value="Single-stranded right-handed beta-helix, Pectin lyase-like"/>
    <property type="match status" value="1"/>
</dbReference>
<dbReference type="PANTHER" id="PTHR31736">
    <property type="match status" value="1"/>
</dbReference>
<keyword evidence="7 9" id="KW-0326">Glycosidase</keyword>
<comment type="subcellular location">
    <subcellularLocation>
        <location evidence="1">Secreted</location>
    </subcellularLocation>
</comment>
<evidence type="ECO:0000256" key="9">
    <source>
        <dbReference type="RuleBase" id="RU361169"/>
    </source>
</evidence>
<evidence type="ECO:0000313" key="11">
    <source>
        <dbReference type="EMBL" id="KAF2769788.1"/>
    </source>
</evidence>
<evidence type="ECO:0000256" key="8">
    <source>
        <dbReference type="ARBA" id="ARBA00023316"/>
    </source>
</evidence>
<comment type="similarity">
    <text evidence="2 9">Belongs to the glycosyl hydrolase 28 family.</text>
</comment>
<evidence type="ECO:0000256" key="5">
    <source>
        <dbReference type="ARBA" id="ARBA00022801"/>
    </source>
</evidence>
<evidence type="ECO:0000256" key="6">
    <source>
        <dbReference type="ARBA" id="ARBA00023180"/>
    </source>
</evidence>
<dbReference type="Proteomes" id="UP000799436">
    <property type="component" value="Unassembled WGS sequence"/>
</dbReference>
<keyword evidence="8" id="KW-0961">Cell wall biogenesis/degradation</keyword>
<dbReference type="GO" id="GO:0004650">
    <property type="term" value="F:polygalacturonase activity"/>
    <property type="evidence" value="ECO:0007669"/>
    <property type="project" value="InterPro"/>
</dbReference>
<evidence type="ECO:0000256" key="10">
    <source>
        <dbReference type="SAM" id="MobiDB-lite"/>
    </source>
</evidence>
<accession>A0A6G1LBJ2</accession>
<keyword evidence="6" id="KW-0325">Glycoprotein</keyword>
<evidence type="ECO:0000256" key="3">
    <source>
        <dbReference type="ARBA" id="ARBA00022525"/>
    </source>
</evidence>
<sequence>MARSMIAEDRPWPTSSLSSPGNRITPHLTMSLHVLQTLCFTRAERLACTGWTNPSWAVVQTLERLLFSLSRRQSYDEDPASLVSFNHVDDGAPGSQNDPSIDDAPAIAFAFKQCGHNGHIIFRNTTYHINSPMITTGLSDVHIDIHGTLLWSDDTKYWLKHSMPIGYQNQSTVWFLGGDRLVVKGHGVGTFNGNGPVWYACCSASNYPHRPQALNIRHTTNSYFSGINFVQSQMWTMTVQFSSNVVLEDIYVNNTYDGGKVSDNTDGVDTLYSDNITFRRWTVHNGDDAISTKANSTNILIEDCTFYIGSGLAFGSIGQYPGVYERIENVTARKITGIGTKYAGYVKTWYDRSRSELSTNGGGGGIGFRDVYLDGARAEPFSISQCTSYSGAKNRSCDTSTFKISDITIANVRGTVKSNIVAVMQCSAADKGCDNIAIENVVVENTSSTANASCPNAWQYECDNVNNPIGFRCTGKVSKNPGGS</sequence>
<dbReference type="GO" id="GO:0016829">
    <property type="term" value="F:lyase activity"/>
    <property type="evidence" value="ECO:0007669"/>
    <property type="project" value="UniProtKB-KW"/>
</dbReference>
<dbReference type="InterPro" id="IPR000743">
    <property type="entry name" value="Glyco_hydro_28"/>
</dbReference>
<keyword evidence="3" id="KW-0964">Secreted</keyword>
<evidence type="ECO:0000256" key="7">
    <source>
        <dbReference type="ARBA" id="ARBA00023295"/>
    </source>
</evidence>
<proteinExistence type="inferred from homology"/>
<keyword evidence="5 9" id="KW-0378">Hydrolase</keyword>
<reference evidence="11" key="1">
    <citation type="journal article" date="2020" name="Stud. Mycol.">
        <title>101 Dothideomycetes genomes: a test case for predicting lifestyles and emergence of pathogens.</title>
        <authorList>
            <person name="Haridas S."/>
            <person name="Albert R."/>
            <person name="Binder M."/>
            <person name="Bloem J."/>
            <person name="Labutti K."/>
            <person name="Salamov A."/>
            <person name="Andreopoulos B."/>
            <person name="Baker S."/>
            <person name="Barry K."/>
            <person name="Bills G."/>
            <person name="Bluhm B."/>
            <person name="Cannon C."/>
            <person name="Castanera R."/>
            <person name="Culley D."/>
            <person name="Daum C."/>
            <person name="Ezra D."/>
            <person name="Gonzalez J."/>
            <person name="Henrissat B."/>
            <person name="Kuo A."/>
            <person name="Liang C."/>
            <person name="Lipzen A."/>
            <person name="Lutzoni F."/>
            <person name="Magnuson J."/>
            <person name="Mondo S."/>
            <person name="Nolan M."/>
            <person name="Ohm R."/>
            <person name="Pangilinan J."/>
            <person name="Park H.-J."/>
            <person name="Ramirez L."/>
            <person name="Alfaro M."/>
            <person name="Sun H."/>
            <person name="Tritt A."/>
            <person name="Yoshinaga Y."/>
            <person name="Zwiers L.-H."/>
            <person name="Turgeon B."/>
            <person name="Goodwin S."/>
            <person name="Spatafora J."/>
            <person name="Crous P."/>
            <person name="Grigoriev I."/>
        </authorList>
    </citation>
    <scope>NUCLEOTIDE SEQUENCE</scope>
    <source>
        <strain evidence="11">CBS 116005</strain>
    </source>
</reference>
<dbReference type="PANTHER" id="PTHR31736:SF8">
    <property type="entry name" value="PUTATIVE (AFU_ORTHOLOGUE AFUA_7G06410)-RELATED"/>
    <property type="match status" value="1"/>
</dbReference>
<dbReference type="GO" id="GO:0071555">
    <property type="term" value="P:cell wall organization"/>
    <property type="evidence" value="ECO:0007669"/>
    <property type="project" value="UniProtKB-KW"/>
</dbReference>
<feature type="compositionally biased region" description="Basic and acidic residues" evidence="10">
    <location>
        <begin position="1"/>
        <end position="11"/>
    </location>
</feature>
<feature type="region of interest" description="Disordered" evidence="10">
    <location>
        <begin position="1"/>
        <end position="20"/>
    </location>
</feature>
<evidence type="ECO:0000256" key="4">
    <source>
        <dbReference type="ARBA" id="ARBA00022729"/>
    </source>
</evidence>
<keyword evidence="11" id="KW-0456">Lyase</keyword>
<evidence type="ECO:0000256" key="1">
    <source>
        <dbReference type="ARBA" id="ARBA00004613"/>
    </source>
</evidence>
<keyword evidence="4" id="KW-0732">Signal</keyword>